<evidence type="ECO:0000313" key="5">
    <source>
        <dbReference type="EMBL" id="KPU81872.1"/>
    </source>
</evidence>
<proteinExistence type="predicted"/>
<reference evidence="4 6" key="1">
    <citation type="journal article" date="2007" name="Nature">
        <title>Evolution of genes and genomes on the Drosophila phylogeny.</title>
        <authorList>
            <consortium name="Drosophila 12 Genomes Consortium"/>
            <person name="Clark A.G."/>
            <person name="Eisen M.B."/>
            <person name="Smith D.R."/>
            <person name="Bergman C.M."/>
            <person name="Oliver B."/>
            <person name="Markow T.A."/>
            <person name="Kaufman T.C."/>
            <person name="Kellis M."/>
            <person name="Gelbart W."/>
            <person name="Iyer V.N."/>
            <person name="Pollard D.A."/>
            <person name="Sackton T.B."/>
            <person name="Larracuente A.M."/>
            <person name="Singh N.D."/>
            <person name="Abad J.P."/>
            <person name="Abt D.N."/>
            <person name="Adryan B."/>
            <person name="Aguade M."/>
            <person name="Akashi H."/>
            <person name="Anderson W.W."/>
            <person name="Aquadro C.F."/>
            <person name="Ardell D.H."/>
            <person name="Arguello R."/>
            <person name="Artieri C.G."/>
            <person name="Barbash D.A."/>
            <person name="Barker D."/>
            <person name="Barsanti P."/>
            <person name="Batterham P."/>
            <person name="Batzoglou S."/>
            <person name="Begun D."/>
            <person name="Bhutkar A."/>
            <person name="Blanco E."/>
            <person name="Bosak S.A."/>
            <person name="Bradley R.K."/>
            <person name="Brand A.D."/>
            <person name="Brent M.R."/>
            <person name="Brooks A.N."/>
            <person name="Brown R.H."/>
            <person name="Butlin R.K."/>
            <person name="Caggese C."/>
            <person name="Calvi B.R."/>
            <person name="Bernardo de Carvalho A."/>
            <person name="Caspi A."/>
            <person name="Castrezana S."/>
            <person name="Celniker S.E."/>
            <person name="Chang J.L."/>
            <person name="Chapple C."/>
            <person name="Chatterji S."/>
            <person name="Chinwalla A."/>
            <person name="Civetta A."/>
            <person name="Clifton S.W."/>
            <person name="Comeron J.M."/>
            <person name="Costello J.C."/>
            <person name="Coyne J.A."/>
            <person name="Daub J."/>
            <person name="David R.G."/>
            <person name="Delcher A.L."/>
            <person name="Delehaunty K."/>
            <person name="Do C.B."/>
            <person name="Ebling H."/>
            <person name="Edwards K."/>
            <person name="Eickbush T."/>
            <person name="Evans J.D."/>
            <person name="Filipski A."/>
            <person name="Findeiss S."/>
            <person name="Freyhult E."/>
            <person name="Fulton L."/>
            <person name="Fulton R."/>
            <person name="Garcia A.C."/>
            <person name="Gardiner A."/>
            <person name="Garfield D.A."/>
            <person name="Garvin B.E."/>
            <person name="Gibson G."/>
            <person name="Gilbert D."/>
            <person name="Gnerre S."/>
            <person name="Godfrey J."/>
            <person name="Good R."/>
            <person name="Gotea V."/>
            <person name="Gravely B."/>
            <person name="Greenberg A.J."/>
            <person name="Griffiths-Jones S."/>
            <person name="Gross S."/>
            <person name="Guigo R."/>
            <person name="Gustafson E.A."/>
            <person name="Haerty W."/>
            <person name="Hahn M.W."/>
            <person name="Halligan D.L."/>
            <person name="Halpern A.L."/>
            <person name="Halter G.M."/>
            <person name="Han M.V."/>
            <person name="Heger A."/>
            <person name="Hillier L."/>
            <person name="Hinrichs A.S."/>
            <person name="Holmes I."/>
            <person name="Hoskins R.A."/>
            <person name="Hubisz M.J."/>
            <person name="Hultmark D."/>
            <person name="Huntley M.A."/>
            <person name="Jaffe D.B."/>
            <person name="Jagadeeshan S."/>
            <person name="Jeck W.R."/>
            <person name="Johnson J."/>
            <person name="Jones C.D."/>
            <person name="Jordan W.C."/>
            <person name="Karpen G.H."/>
            <person name="Kataoka E."/>
            <person name="Keightley P.D."/>
            <person name="Kheradpour P."/>
            <person name="Kirkness E.F."/>
            <person name="Koerich L.B."/>
            <person name="Kristiansen K."/>
            <person name="Kudrna D."/>
            <person name="Kulathinal R.J."/>
            <person name="Kumar S."/>
            <person name="Kwok R."/>
            <person name="Lander E."/>
            <person name="Langley C.H."/>
            <person name="Lapoint R."/>
            <person name="Lazzaro B.P."/>
            <person name="Lee S.J."/>
            <person name="Levesque L."/>
            <person name="Li R."/>
            <person name="Lin C.F."/>
            <person name="Lin M.F."/>
            <person name="Lindblad-Toh K."/>
            <person name="Llopart A."/>
            <person name="Long M."/>
            <person name="Low L."/>
            <person name="Lozovsky E."/>
            <person name="Lu J."/>
            <person name="Luo M."/>
            <person name="Machado C.A."/>
            <person name="Makalowski W."/>
            <person name="Marzo M."/>
            <person name="Matsuda M."/>
            <person name="Matzkin L."/>
            <person name="McAllister B."/>
            <person name="McBride C.S."/>
            <person name="McKernan B."/>
            <person name="McKernan K."/>
            <person name="Mendez-Lago M."/>
            <person name="Minx P."/>
            <person name="Mollenhauer M.U."/>
            <person name="Montooth K."/>
            <person name="Mount S.M."/>
            <person name="Mu X."/>
            <person name="Myers E."/>
            <person name="Negre B."/>
            <person name="Newfeld S."/>
            <person name="Nielsen R."/>
            <person name="Noor M.A."/>
            <person name="O'Grady P."/>
            <person name="Pachter L."/>
            <person name="Papaceit M."/>
            <person name="Parisi M.J."/>
            <person name="Parisi M."/>
            <person name="Parts L."/>
            <person name="Pedersen J.S."/>
            <person name="Pesole G."/>
            <person name="Phillippy A.M."/>
            <person name="Ponting C.P."/>
            <person name="Pop M."/>
            <person name="Porcelli D."/>
            <person name="Powell J.R."/>
            <person name="Prohaska S."/>
            <person name="Pruitt K."/>
            <person name="Puig M."/>
            <person name="Quesneville H."/>
            <person name="Ram K.R."/>
            <person name="Rand D."/>
            <person name="Rasmussen M.D."/>
            <person name="Reed L.K."/>
            <person name="Reenan R."/>
            <person name="Reily A."/>
            <person name="Remington K.A."/>
            <person name="Rieger T.T."/>
            <person name="Ritchie M.G."/>
            <person name="Robin C."/>
            <person name="Rogers Y.H."/>
            <person name="Rohde C."/>
            <person name="Rozas J."/>
            <person name="Rubenfield M.J."/>
            <person name="Ruiz A."/>
            <person name="Russo S."/>
            <person name="Salzberg S.L."/>
            <person name="Sanchez-Gracia A."/>
            <person name="Saranga D.J."/>
            <person name="Sato H."/>
            <person name="Schaeffer S.W."/>
            <person name="Schatz M.C."/>
            <person name="Schlenke T."/>
            <person name="Schwartz R."/>
            <person name="Segarra C."/>
            <person name="Singh R.S."/>
            <person name="Sirot L."/>
            <person name="Sirota M."/>
            <person name="Sisneros N.B."/>
            <person name="Smith C.D."/>
            <person name="Smith T.F."/>
            <person name="Spieth J."/>
            <person name="Stage D.E."/>
            <person name="Stark A."/>
            <person name="Stephan W."/>
            <person name="Strausberg R.L."/>
            <person name="Strempel S."/>
            <person name="Sturgill D."/>
            <person name="Sutton G."/>
            <person name="Sutton G.G."/>
            <person name="Tao W."/>
            <person name="Teichmann S."/>
            <person name="Tobari Y.N."/>
            <person name="Tomimura Y."/>
            <person name="Tsolas J.M."/>
            <person name="Valente V.L."/>
            <person name="Venter E."/>
            <person name="Venter J.C."/>
            <person name="Vicario S."/>
            <person name="Vieira F.G."/>
            <person name="Vilella A.J."/>
            <person name="Villasante A."/>
            <person name="Walenz B."/>
            <person name="Wang J."/>
            <person name="Wasserman M."/>
            <person name="Watts T."/>
            <person name="Wilson D."/>
            <person name="Wilson R.K."/>
            <person name="Wing R.A."/>
            <person name="Wolfner M.F."/>
            <person name="Wong A."/>
            <person name="Wong G.K."/>
            <person name="Wu C.I."/>
            <person name="Wu G."/>
            <person name="Yamamoto D."/>
            <person name="Yang H.P."/>
            <person name="Yang S.P."/>
            <person name="Yorke J.A."/>
            <person name="Yoshida K."/>
            <person name="Zdobnov E."/>
            <person name="Zhang P."/>
            <person name="Zhang Y."/>
            <person name="Zimin A.V."/>
            <person name="Baldwin J."/>
            <person name="Abdouelleil A."/>
            <person name="Abdulkadir J."/>
            <person name="Abebe A."/>
            <person name="Abera B."/>
            <person name="Abreu J."/>
            <person name="Acer S.C."/>
            <person name="Aftuck L."/>
            <person name="Alexander A."/>
            <person name="An P."/>
            <person name="Anderson E."/>
            <person name="Anderson S."/>
            <person name="Arachi H."/>
            <person name="Azer M."/>
            <person name="Bachantsang P."/>
            <person name="Barry A."/>
            <person name="Bayul T."/>
            <person name="Berlin A."/>
            <person name="Bessette D."/>
            <person name="Bloom T."/>
            <person name="Blye J."/>
            <person name="Boguslavskiy L."/>
            <person name="Bonnet C."/>
            <person name="Boukhgalter B."/>
            <person name="Bourzgui I."/>
            <person name="Brown A."/>
            <person name="Cahill P."/>
            <person name="Channer S."/>
            <person name="Cheshatsang Y."/>
            <person name="Chuda L."/>
            <person name="Citroen M."/>
            <person name="Collymore A."/>
            <person name="Cooke P."/>
            <person name="Costello M."/>
            <person name="D'Aco K."/>
            <person name="Daza R."/>
            <person name="De Haan G."/>
            <person name="DeGray S."/>
            <person name="DeMaso C."/>
            <person name="Dhargay N."/>
            <person name="Dooley K."/>
            <person name="Dooley E."/>
            <person name="Doricent M."/>
            <person name="Dorje P."/>
            <person name="Dorjee K."/>
            <person name="Dupes A."/>
            <person name="Elong R."/>
            <person name="Falk J."/>
            <person name="Farina A."/>
            <person name="Faro S."/>
            <person name="Ferguson D."/>
            <person name="Fisher S."/>
            <person name="Foley C.D."/>
            <person name="Franke A."/>
            <person name="Friedrich D."/>
            <person name="Gadbois L."/>
            <person name="Gearin G."/>
            <person name="Gearin C.R."/>
            <person name="Giannoukos G."/>
            <person name="Goode T."/>
            <person name="Graham J."/>
            <person name="Grandbois E."/>
            <person name="Grewal S."/>
            <person name="Gyaltsen K."/>
            <person name="Hafez N."/>
            <person name="Hagos B."/>
            <person name="Hall J."/>
            <person name="Henson C."/>
            <person name="Hollinger A."/>
            <person name="Honan T."/>
            <person name="Huard M.D."/>
            <person name="Hughes L."/>
            <person name="Hurhula B."/>
            <person name="Husby M.E."/>
            <person name="Kamat A."/>
            <person name="Kanga B."/>
            <person name="Kashin S."/>
            <person name="Khazanovich D."/>
            <person name="Kisner P."/>
            <person name="Lance K."/>
            <person name="Lara M."/>
            <person name="Lee W."/>
            <person name="Lennon N."/>
            <person name="Letendre F."/>
            <person name="LeVine R."/>
            <person name="Lipovsky A."/>
            <person name="Liu X."/>
            <person name="Liu J."/>
            <person name="Liu S."/>
            <person name="Lokyitsang T."/>
            <person name="Lokyitsang Y."/>
            <person name="Lubonja R."/>
            <person name="Lui A."/>
            <person name="MacDonald P."/>
            <person name="Magnisalis V."/>
            <person name="Maru K."/>
            <person name="Matthews C."/>
            <person name="McCusker W."/>
            <person name="McDonough S."/>
            <person name="Mehta T."/>
            <person name="Meldrim J."/>
            <person name="Meneus L."/>
            <person name="Mihai O."/>
            <person name="Mihalev A."/>
            <person name="Mihova T."/>
            <person name="Mittelman R."/>
            <person name="Mlenga V."/>
            <person name="Montmayeur A."/>
            <person name="Mulrain L."/>
            <person name="Navidi A."/>
            <person name="Naylor J."/>
            <person name="Negash T."/>
            <person name="Nguyen T."/>
            <person name="Nguyen N."/>
            <person name="Nicol R."/>
            <person name="Norbu C."/>
            <person name="Norbu N."/>
            <person name="Novod N."/>
            <person name="O'Neill B."/>
            <person name="Osman S."/>
            <person name="Markiewicz E."/>
            <person name="Oyono O.L."/>
            <person name="Patti C."/>
            <person name="Phunkhang P."/>
            <person name="Pierre F."/>
            <person name="Priest M."/>
            <person name="Raghuraman S."/>
            <person name="Rege F."/>
            <person name="Reyes R."/>
            <person name="Rise C."/>
            <person name="Rogov P."/>
            <person name="Ross K."/>
            <person name="Ryan E."/>
            <person name="Settipalli S."/>
            <person name="Shea T."/>
            <person name="Sherpa N."/>
            <person name="Shi L."/>
            <person name="Shih D."/>
            <person name="Sparrow T."/>
            <person name="Spaulding J."/>
            <person name="Stalker J."/>
            <person name="Stange-Thomann N."/>
            <person name="Stavropoulos S."/>
            <person name="Stone C."/>
            <person name="Strader C."/>
            <person name="Tesfaye S."/>
            <person name="Thomson T."/>
            <person name="Thoulutsang Y."/>
            <person name="Thoulutsang D."/>
            <person name="Topham K."/>
            <person name="Topping I."/>
            <person name="Tsamla T."/>
            <person name="Vassiliev H."/>
            <person name="Vo A."/>
            <person name="Wangchuk T."/>
            <person name="Wangdi T."/>
            <person name="Weiand M."/>
            <person name="Wilkinson J."/>
            <person name="Wilson A."/>
            <person name="Yadav S."/>
            <person name="Young G."/>
            <person name="Yu Q."/>
            <person name="Zembek L."/>
            <person name="Zhong D."/>
            <person name="Zimmer A."/>
            <person name="Zwirko Z."/>
            <person name="Jaffe D.B."/>
            <person name="Alvarez P."/>
            <person name="Brockman W."/>
            <person name="Butler J."/>
            <person name="Chin C."/>
            <person name="Gnerre S."/>
            <person name="Grabherr M."/>
            <person name="Kleber M."/>
            <person name="Mauceli E."/>
            <person name="MacCallum I."/>
        </authorList>
    </citation>
    <scope>NUCLEOTIDE SEQUENCE [LARGE SCALE GENOMIC DNA]</scope>
    <source>
        <strain evidence="4">TSC#14024-0371.13</strain>
        <strain evidence="6">Tucson 14024-0371.13</strain>
    </source>
</reference>
<evidence type="ECO:0000313" key="2">
    <source>
        <dbReference type="EMBL" id="KPU72654.1"/>
    </source>
</evidence>
<name>A0A0P9C693_DROAN</name>
<sequence>MDEYCRSLRLRTSDVHFWYAGRIMPRRGTPASLGMEDRDLILVQFRPAGRIARRRLSRRSAWDSDDNLSTDSGHSSMGTIDGDAS</sequence>
<accession>A0A0P9C693</accession>
<feature type="compositionally biased region" description="Polar residues" evidence="1">
    <location>
        <begin position="69"/>
        <end position="78"/>
    </location>
</feature>
<dbReference type="EMBL" id="CH902655">
    <property type="protein sequence ID" value="KPU74641.1"/>
    <property type="molecule type" value="Genomic_DNA"/>
</dbReference>
<evidence type="ECO:0000313" key="3">
    <source>
        <dbReference type="EMBL" id="KPU74641.1"/>
    </source>
</evidence>
<evidence type="ECO:0000313" key="4">
    <source>
        <dbReference type="EMBL" id="KPU79157.1"/>
    </source>
</evidence>
<dbReference type="EMBL" id="CH902823">
    <property type="protein sequence ID" value="KPU81872.1"/>
    <property type="molecule type" value="Genomic_DNA"/>
</dbReference>
<evidence type="ECO:0000256" key="1">
    <source>
        <dbReference type="SAM" id="MobiDB-lite"/>
    </source>
</evidence>
<dbReference type="SUPFAM" id="SSF54236">
    <property type="entry name" value="Ubiquitin-like"/>
    <property type="match status" value="1"/>
</dbReference>
<protein>
    <recommendedName>
        <fullName evidence="7">Rad60/SUMO-like domain-containing protein</fullName>
    </recommendedName>
</protein>
<reference evidence="4" key="2">
    <citation type="journal article" date="2008" name="Bioinformatics">
        <title>Assembly reconciliation.</title>
        <authorList>
            <person name="Zimin A.V."/>
            <person name="Smith D.R."/>
            <person name="Sutton G."/>
            <person name="Yorke J.A."/>
        </authorList>
    </citation>
    <scope>NUCLEOTIDE SEQUENCE</scope>
    <source>
        <strain evidence="4">TSC#14024-0371.13</strain>
    </source>
</reference>
<dbReference type="InterPro" id="IPR029071">
    <property type="entry name" value="Ubiquitin-like_domsf"/>
</dbReference>
<evidence type="ECO:0000313" key="6">
    <source>
        <dbReference type="Proteomes" id="UP000007801"/>
    </source>
</evidence>
<dbReference type="AlphaFoldDB" id="A0A0P9C693"/>
<dbReference type="EMBL" id="CH902969">
    <property type="protein sequence ID" value="KPU72654.1"/>
    <property type="molecule type" value="Genomic_DNA"/>
</dbReference>
<keyword evidence="6" id="KW-1185">Reference proteome</keyword>
<organism evidence="4 6">
    <name type="scientific">Drosophila ananassae</name>
    <name type="common">Fruit fly</name>
    <dbReference type="NCBI Taxonomy" id="7217"/>
    <lineage>
        <taxon>Eukaryota</taxon>
        <taxon>Metazoa</taxon>
        <taxon>Ecdysozoa</taxon>
        <taxon>Arthropoda</taxon>
        <taxon>Hexapoda</taxon>
        <taxon>Insecta</taxon>
        <taxon>Pterygota</taxon>
        <taxon>Neoptera</taxon>
        <taxon>Endopterygota</taxon>
        <taxon>Diptera</taxon>
        <taxon>Brachycera</taxon>
        <taxon>Muscomorpha</taxon>
        <taxon>Ephydroidea</taxon>
        <taxon>Drosophilidae</taxon>
        <taxon>Drosophila</taxon>
        <taxon>Sophophora</taxon>
    </lineage>
</organism>
<evidence type="ECO:0008006" key="7">
    <source>
        <dbReference type="Google" id="ProtNLM"/>
    </source>
</evidence>
<reference evidence="4" key="3">
    <citation type="submission" date="2015-10" db="EMBL/GenBank/DDBJ databases">
        <authorList>
            <consortium name="FlyBase"/>
        </authorList>
    </citation>
    <scope>NUCLEOTIDE SEQUENCE</scope>
    <source>
        <strain evidence="4">TSC#14024-0371.13</strain>
    </source>
</reference>
<dbReference type="Proteomes" id="UP000007801">
    <property type="component" value="Unassembled WGS sequence"/>
</dbReference>
<dbReference type="Gene3D" id="3.10.20.90">
    <property type="entry name" value="Phosphatidylinositol 3-kinase Catalytic Subunit, Chain A, domain 1"/>
    <property type="match status" value="1"/>
</dbReference>
<feature type="region of interest" description="Disordered" evidence="1">
    <location>
        <begin position="55"/>
        <end position="85"/>
    </location>
</feature>
<dbReference type="EMBL" id="CH902626">
    <property type="protein sequence ID" value="KPU79157.1"/>
    <property type="molecule type" value="Genomic_DNA"/>
</dbReference>
<gene>
    <name evidence="4" type="primary">Dana\GF26692</name>
    <name evidence="5" type="synonym">Dana\GF27073</name>
    <name evidence="3" type="synonym">Dana\GF27294</name>
    <name evidence="2" type="synonym">Dana\GF27708</name>
    <name evidence="4" type="ORF">GF26692</name>
    <name evidence="5" type="ORF">GF27073</name>
    <name evidence="3" type="ORF">GF27294</name>
    <name evidence="2" type="ORF">GF27708</name>
</gene>